<feature type="transmembrane region" description="Helical" evidence="1">
    <location>
        <begin position="98"/>
        <end position="118"/>
    </location>
</feature>
<feature type="transmembrane region" description="Helical" evidence="1">
    <location>
        <begin position="20"/>
        <end position="41"/>
    </location>
</feature>
<dbReference type="InterPro" id="IPR005325">
    <property type="entry name" value="DUF308_memb"/>
</dbReference>
<dbReference type="InterPro" id="IPR052712">
    <property type="entry name" value="Acid_resist_chaperone_HdeD"/>
</dbReference>
<dbReference type="PATRIC" id="fig|362787.3.peg.1014"/>
<comment type="caution">
    <text evidence="2">The sequence shown here is derived from an EMBL/GenBank/DDBJ whole genome shotgun (WGS) entry which is preliminary data.</text>
</comment>
<feature type="transmembrane region" description="Helical" evidence="1">
    <location>
        <begin position="156"/>
        <end position="180"/>
    </location>
</feature>
<dbReference type="PANTHER" id="PTHR34989">
    <property type="entry name" value="PROTEIN HDED"/>
    <property type="match status" value="1"/>
</dbReference>
<feature type="transmembrane region" description="Helical" evidence="1">
    <location>
        <begin position="130"/>
        <end position="150"/>
    </location>
</feature>
<gene>
    <name evidence="2" type="ORF">DB44_CR00170</name>
</gene>
<keyword evidence="1" id="KW-1133">Transmembrane helix</keyword>
<feature type="transmembrane region" description="Helical" evidence="1">
    <location>
        <begin position="47"/>
        <end position="65"/>
    </location>
</feature>
<evidence type="ECO:0000256" key="1">
    <source>
        <dbReference type="SAM" id="Phobius"/>
    </source>
</evidence>
<feature type="transmembrane region" description="Helical" evidence="1">
    <location>
        <begin position="72"/>
        <end position="92"/>
    </location>
</feature>
<dbReference type="EMBL" id="JSAN01000064">
    <property type="protein sequence ID" value="KIC72065.1"/>
    <property type="molecule type" value="Genomic_DNA"/>
</dbReference>
<keyword evidence="1" id="KW-0812">Transmembrane</keyword>
<dbReference type="GO" id="GO:0005886">
    <property type="term" value="C:plasma membrane"/>
    <property type="evidence" value="ECO:0007669"/>
    <property type="project" value="TreeGrafter"/>
</dbReference>
<evidence type="ECO:0000313" key="3">
    <source>
        <dbReference type="Proteomes" id="UP000031465"/>
    </source>
</evidence>
<name>A0A0C1JLA4_9BACT</name>
<reference evidence="2 3" key="1">
    <citation type="journal article" date="2014" name="Mol. Biol. Evol.">
        <title>Massive expansion of Ubiquitination-related gene families within the Chlamydiae.</title>
        <authorList>
            <person name="Domman D."/>
            <person name="Collingro A."/>
            <person name="Lagkouvardos I."/>
            <person name="Gehre L."/>
            <person name="Weinmaier T."/>
            <person name="Rattei T."/>
            <person name="Subtil A."/>
            <person name="Horn M."/>
        </authorList>
    </citation>
    <scope>NUCLEOTIDE SEQUENCE [LARGE SCALE GENOMIC DNA]</scope>
    <source>
        <strain evidence="2 3">EI2</strain>
    </source>
</reference>
<sequence length="189" mass="21255">MKIFKGDNMLEFIQKNRTLLIIEGFLFALLGIIAIALPGISTLSTELFIGWFILLGGVIQTYRAFQSYREKGFWASFVVSLMYLLFGILLLIDPSAGVISLTILLMLFFIFEGVAKIIMGFQLKSTNSWIWFIFSGALSLMMAGIIWMGWPETAFWVLGLLVGINLLFFGLSLTFLALGITKIDQEQLK</sequence>
<protein>
    <recommendedName>
        <fullName evidence="4">Acid-resistance membrane protein</fullName>
    </recommendedName>
</protein>
<proteinExistence type="predicted"/>
<organism evidence="2 3">
    <name type="scientific">Candidatus Protochlamydia amoebophila</name>
    <dbReference type="NCBI Taxonomy" id="362787"/>
    <lineage>
        <taxon>Bacteria</taxon>
        <taxon>Pseudomonadati</taxon>
        <taxon>Chlamydiota</taxon>
        <taxon>Chlamydiia</taxon>
        <taxon>Parachlamydiales</taxon>
        <taxon>Parachlamydiaceae</taxon>
        <taxon>Candidatus Protochlamydia</taxon>
    </lineage>
</organism>
<evidence type="ECO:0000313" key="2">
    <source>
        <dbReference type="EMBL" id="KIC72065.1"/>
    </source>
</evidence>
<accession>A0A0C1JLA4</accession>
<dbReference type="Proteomes" id="UP000031465">
    <property type="component" value="Unassembled WGS sequence"/>
</dbReference>
<dbReference type="AlphaFoldDB" id="A0A0C1JLA4"/>
<evidence type="ECO:0008006" key="4">
    <source>
        <dbReference type="Google" id="ProtNLM"/>
    </source>
</evidence>
<dbReference type="PANTHER" id="PTHR34989:SF1">
    <property type="entry name" value="PROTEIN HDED"/>
    <property type="match status" value="1"/>
</dbReference>
<keyword evidence="1" id="KW-0472">Membrane</keyword>
<dbReference type="Pfam" id="PF03729">
    <property type="entry name" value="DUF308"/>
    <property type="match status" value="1"/>
</dbReference>